<sequence length="151" mass="16807">MSTDAYTSRPVERAAEEVREGLAVAALAVAVCSYAQFAVHARFDAGMTGEVLPVLWSVVPEEQRSAYPARLEEFVDTHRERLVRLFAEYGPQSATARHGRCELLAHPVSLIVLEQLVAVRSRYALAARWNGELPDRWLNDISTTWGVGELL</sequence>
<proteinExistence type="predicted"/>
<gene>
    <name evidence="1" type="ORF">ACFFTU_15430</name>
</gene>
<accession>A0ABV5PFM9</accession>
<dbReference type="EMBL" id="JBHMCR010000008">
    <property type="protein sequence ID" value="MFB9521341.1"/>
    <property type="molecule type" value="Genomic_DNA"/>
</dbReference>
<evidence type="ECO:0000313" key="1">
    <source>
        <dbReference type="EMBL" id="MFB9521341.1"/>
    </source>
</evidence>
<name>A0ABV5PFM9_STRCM</name>
<protein>
    <submittedName>
        <fullName evidence="1">Uncharacterized protein</fullName>
    </submittedName>
</protein>
<comment type="caution">
    <text evidence="1">The sequence shown here is derived from an EMBL/GenBank/DDBJ whole genome shotgun (WGS) entry which is preliminary data.</text>
</comment>
<dbReference type="RefSeq" id="WP_345227064.1">
    <property type="nucleotide sequence ID" value="NZ_BAAAXE010000014.1"/>
</dbReference>
<reference evidence="1 2" key="1">
    <citation type="submission" date="2024-09" db="EMBL/GenBank/DDBJ databases">
        <authorList>
            <person name="Sun Q."/>
            <person name="Mori K."/>
        </authorList>
    </citation>
    <scope>NUCLEOTIDE SEQUENCE [LARGE SCALE GENOMIC DNA]</scope>
    <source>
        <strain evidence="1 2">JCM 4362</strain>
    </source>
</reference>
<dbReference type="Proteomes" id="UP001589718">
    <property type="component" value="Unassembled WGS sequence"/>
</dbReference>
<evidence type="ECO:0000313" key="2">
    <source>
        <dbReference type="Proteomes" id="UP001589718"/>
    </source>
</evidence>
<keyword evidence="2" id="KW-1185">Reference proteome</keyword>
<organism evidence="1 2">
    <name type="scientific">Streptomyces cremeus</name>
    <dbReference type="NCBI Taxonomy" id="66881"/>
    <lineage>
        <taxon>Bacteria</taxon>
        <taxon>Bacillati</taxon>
        <taxon>Actinomycetota</taxon>
        <taxon>Actinomycetes</taxon>
        <taxon>Kitasatosporales</taxon>
        <taxon>Streptomycetaceae</taxon>
        <taxon>Streptomyces</taxon>
    </lineage>
</organism>